<evidence type="ECO:0000259" key="1">
    <source>
        <dbReference type="Pfam" id="PF18588"/>
    </source>
</evidence>
<proteinExistence type="predicted"/>
<dbReference type="Gene3D" id="3.40.50.12080">
    <property type="match status" value="1"/>
</dbReference>
<dbReference type="InterPro" id="IPR041307">
    <property type="entry name" value="WcbI"/>
</dbReference>
<protein>
    <submittedName>
        <fullName evidence="2">Peptide ABC transporter ATPase</fullName>
    </submittedName>
</protein>
<dbReference type="AlphaFoldDB" id="A0A5C8HZ90"/>
<name>A0A5C8HZ90_9MICO</name>
<evidence type="ECO:0000313" key="2">
    <source>
        <dbReference type="EMBL" id="TXK12178.1"/>
    </source>
</evidence>
<dbReference type="Pfam" id="PF18588">
    <property type="entry name" value="WcbI"/>
    <property type="match status" value="1"/>
</dbReference>
<dbReference type="RefSeq" id="WP_147892919.1">
    <property type="nucleotide sequence ID" value="NZ_BAAANR010000001.1"/>
</dbReference>
<keyword evidence="3" id="KW-1185">Reference proteome</keyword>
<gene>
    <name evidence="2" type="ORF">FVP77_01415</name>
</gene>
<accession>A0A5C8HZ90</accession>
<reference evidence="2 3" key="1">
    <citation type="submission" date="2019-08" db="EMBL/GenBank/DDBJ databases">
        <authorList>
            <person name="Dong K."/>
        </authorList>
    </citation>
    <scope>NUCLEOTIDE SEQUENCE [LARGE SCALE GENOMIC DNA]</scope>
    <source>
        <strain evidence="2 3">JCM14558</strain>
    </source>
</reference>
<evidence type="ECO:0000313" key="3">
    <source>
        <dbReference type="Proteomes" id="UP000321034"/>
    </source>
</evidence>
<dbReference type="OrthoDB" id="3283619at2"/>
<dbReference type="EMBL" id="VRSV01000001">
    <property type="protein sequence ID" value="TXK12178.1"/>
    <property type="molecule type" value="Genomic_DNA"/>
</dbReference>
<feature type="domain" description="Polysaccharide biosynthesis enzyme WcbI" evidence="1">
    <location>
        <begin position="29"/>
        <end position="220"/>
    </location>
</feature>
<sequence>MVQASDDEGRRLHYGEFYGLRDAPDGAGVVVGNCQAESLRIVVDGPGTPTVRVPPVHEIAPSDVPLLHRLIARASFLVAQPVRDDYHDLPLGTRQLRALLPAGARAVTVPIIRYTGLQPFQWVLRVPEVPELPPYVDYLDVRELALAAGLPLAQRLDRVTVRAVADDALAELRRRESDLDVVASDLFSRPTFDHMRTVNHPGNPIWLGLGARVLEALGSRDSPTDPGRPLLAGVQAPREAWVADAWDLADEPTDFWLTAGERVAAAEVREAQGAWYRDHPIYVERAVGRLAPLLRRWRG</sequence>
<dbReference type="Proteomes" id="UP000321034">
    <property type="component" value="Unassembled WGS sequence"/>
</dbReference>
<comment type="caution">
    <text evidence="2">The sequence shown here is derived from an EMBL/GenBank/DDBJ whole genome shotgun (WGS) entry which is preliminary data.</text>
</comment>
<organism evidence="2 3">
    <name type="scientific">Microbacterium hatanonis</name>
    <dbReference type="NCBI Taxonomy" id="404366"/>
    <lineage>
        <taxon>Bacteria</taxon>
        <taxon>Bacillati</taxon>
        <taxon>Actinomycetota</taxon>
        <taxon>Actinomycetes</taxon>
        <taxon>Micrococcales</taxon>
        <taxon>Microbacteriaceae</taxon>
        <taxon>Microbacterium</taxon>
    </lineage>
</organism>